<comment type="similarity">
    <text evidence="2 7">Belongs to the actin family.</text>
</comment>
<dbReference type="RefSeq" id="XP_042113975.1">
    <property type="nucleotide sequence ID" value="XM_042258041.1"/>
</dbReference>
<dbReference type="PRINTS" id="PR00190">
    <property type="entry name" value="ACTIN"/>
</dbReference>
<gene>
    <name evidence="8" type="primary">LOC102923691</name>
</gene>
<keyword evidence="5" id="KW-0067">ATP-binding</keyword>
<evidence type="ECO:0000256" key="1">
    <source>
        <dbReference type="ARBA" id="ARBA00004245"/>
    </source>
</evidence>
<keyword evidence="9" id="KW-1185">Reference proteome</keyword>
<evidence type="ECO:0000313" key="9">
    <source>
        <dbReference type="Proteomes" id="UP000694547"/>
    </source>
</evidence>
<dbReference type="Ensembl" id="ENSPEMT00000014509.2">
    <property type="protein sequence ID" value="ENSPEMP00000010334.1"/>
    <property type="gene ID" value="ENSPEMG00000011345.2"/>
</dbReference>
<evidence type="ECO:0000313" key="8">
    <source>
        <dbReference type="Ensembl" id="ENSPEMP00000010334.1"/>
    </source>
</evidence>
<sequence length="372" mass="41129">MDQTPIICDYGSGFSKVGFAGNEAPLSVFPTIIGKLKHNNLLVGTEEEDCFIGAEAQNNLVQLNLNHPITRGAIANWDNVEKIWHHSFYQALHISPEQHPVMITEPPLNSKDVKSRMTQILFETFNVPALYMANQGVLSMYAAGRTSGTTIESGEGMTYIVPIMNGYPLQLSTLKLDVAGQDLTSYLLKLLSDSGNLLVGAADREYIRDLKEKHCYVALDYDMEISKTAAPSCQKKFQLPDGKEVSMGQEAFMCSEALFNTSLIGKSNLGIHIQAQESITSCDRSYWKTLFSHIMVSGGTGAFSGLRLRLQREITNLASPDLCVKVAISPYAKYGAWVGASILCSLPMFKDMWVTSQEYREIGPSVMCRRNL</sequence>
<dbReference type="InterPro" id="IPR004000">
    <property type="entry name" value="Actin"/>
</dbReference>
<evidence type="ECO:0000256" key="5">
    <source>
        <dbReference type="ARBA" id="ARBA00022840"/>
    </source>
</evidence>
<dbReference type="FunFam" id="3.30.420.40:FF:000148">
    <property type="entry name" value="Actin, alpha skeletal muscle"/>
    <property type="match status" value="1"/>
</dbReference>
<reference evidence="8" key="3">
    <citation type="submission" date="2025-09" db="UniProtKB">
        <authorList>
            <consortium name="Ensembl"/>
        </authorList>
    </citation>
    <scope>IDENTIFICATION</scope>
</reference>
<dbReference type="Gene3D" id="3.30.420.40">
    <property type="match status" value="2"/>
</dbReference>
<evidence type="ECO:0000256" key="7">
    <source>
        <dbReference type="RuleBase" id="RU000487"/>
    </source>
</evidence>
<evidence type="ECO:0000256" key="2">
    <source>
        <dbReference type="ARBA" id="ARBA00006752"/>
    </source>
</evidence>
<dbReference type="Proteomes" id="UP000694547">
    <property type="component" value="Chromosome 1"/>
</dbReference>
<keyword evidence="6" id="KW-0206">Cytoskeleton</keyword>
<accession>A0A8C8TGZ1</accession>
<dbReference type="FunFam" id="3.90.640.10:FF:000007">
    <property type="entry name" value="Actin like 7B"/>
    <property type="match status" value="1"/>
</dbReference>
<dbReference type="InterPro" id="IPR043129">
    <property type="entry name" value="ATPase_NBD"/>
</dbReference>
<reference evidence="8" key="2">
    <citation type="submission" date="2025-08" db="UniProtKB">
        <authorList>
            <consortium name="Ensembl"/>
        </authorList>
    </citation>
    <scope>IDENTIFICATION</scope>
</reference>
<keyword evidence="4" id="KW-0547">Nucleotide-binding</keyword>
<protein>
    <submittedName>
        <fullName evidence="8">Actin, epsilon 1</fullName>
    </submittedName>
</protein>
<evidence type="ECO:0000256" key="4">
    <source>
        <dbReference type="ARBA" id="ARBA00022741"/>
    </source>
</evidence>
<reference evidence="8 9" key="1">
    <citation type="submission" date="2018-10" db="EMBL/GenBank/DDBJ databases">
        <title>Improved assembly of the deer mouse Peromyscus maniculatus genome.</title>
        <authorList>
            <person name="Lassance J.-M."/>
            <person name="Hoekstra H.E."/>
        </authorList>
    </citation>
    <scope>NUCLEOTIDE SEQUENCE [LARGE SCALE GENOMIC DNA]</scope>
</reference>
<dbReference type="PANTHER" id="PTHR11937">
    <property type="entry name" value="ACTIN"/>
    <property type="match status" value="1"/>
</dbReference>
<keyword evidence="3" id="KW-0963">Cytoplasm</keyword>
<proteinExistence type="inferred from homology"/>
<dbReference type="FunFam" id="3.30.420.40:FF:000058">
    <property type="entry name" value="Putative actin-related protein 5"/>
    <property type="match status" value="1"/>
</dbReference>
<dbReference type="SUPFAM" id="SSF53067">
    <property type="entry name" value="Actin-like ATPase domain"/>
    <property type="match status" value="2"/>
</dbReference>
<dbReference type="GO" id="GO:0005856">
    <property type="term" value="C:cytoskeleton"/>
    <property type="evidence" value="ECO:0007669"/>
    <property type="project" value="UniProtKB-SubCell"/>
</dbReference>
<evidence type="ECO:0000256" key="3">
    <source>
        <dbReference type="ARBA" id="ARBA00022490"/>
    </source>
</evidence>
<dbReference type="AlphaFoldDB" id="A0A8C8TGZ1"/>
<evidence type="ECO:0000256" key="6">
    <source>
        <dbReference type="ARBA" id="ARBA00023212"/>
    </source>
</evidence>
<dbReference type="GO" id="GO:0005524">
    <property type="term" value="F:ATP binding"/>
    <property type="evidence" value="ECO:0007669"/>
    <property type="project" value="UniProtKB-KW"/>
</dbReference>
<comment type="subcellular location">
    <subcellularLocation>
        <location evidence="1">Cytoplasm</location>
        <location evidence="1">Cytoskeleton</location>
    </subcellularLocation>
</comment>
<dbReference type="Pfam" id="PF00022">
    <property type="entry name" value="Actin"/>
    <property type="match status" value="1"/>
</dbReference>
<dbReference type="SMART" id="SM00268">
    <property type="entry name" value="ACTIN"/>
    <property type="match status" value="1"/>
</dbReference>
<organism evidence="8 9">
    <name type="scientific">Peromyscus maniculatus bairdii</name>
    <name type="common">Prairie deer mouse</name>
    <dbReference type="NCBI Taxonomy" id="230844"/>
    <lineage>
        <taxon>Eukaryota</taxon>
        <taxon>Metazoa</taxon>
        <taxon>Chordata</taxon>
        <taxon>Craniata</taxon>
        <taxon>Vertebrata</taxon>
        <taxon>Euteleostomi</taxon>
        <taxon>Mammalia</taxon>
        <taxon>Eutheria</taxon>
        <taxon>Euarchontoglires</taxon>
        <taxon>Glires</taxon>
        <taxon>Rodentia</taxon>
        <taxon>Myomorpha</taxon>
        <taxon>Muroidea</taxon>
        <taxon>Cricetidae</taxon>
        <taxon>Neotominae</taxon>
        <taxon>Peromyscus</taxon>
    </lineage>
</organism>
<dbReference type="GeneTree" id="ENSGT00940000163884"/>
<name>A0A8C8TGZ1_PERMB</name>
<dbReference type="Gene3D" id="3.90.640.10">
    <property type="entry name" value="Actin, Chain A, domain 4"/>
    <property type="match status" value="1"/>
</dbReference>